<dbReference type="EMBL" id="BLKZ01000001">
    <property type="protein sequence ID" value="GFG89029.1"/>
    <property type="molecule type" value="Genomic_DNA"/>
</dbReference>
<keyword evidence="3" id="KW-1185">Reference proteome</keyword>
<evidence type="ECO:0000313" key="3">
    <source>
        <dbReference type="Proteomes" id="UP000465360"/>
    </source>
</evidence>
<organism evidence="2 3">
    <name type="scientific">Mycobacterium bourgelatii</name>
    <dbReference type="NCBI Taxonomy" id="1273442"/>
    <lineage>
        <taxon>Bacteria</taxon>
        <taxon>Bacillati</taxon>
        <taxon>Actinomycetota</taxon>
        <taxon>Actinomycetes</taxon>
        <taxon>Mycobacteriales</taxon>
        <taxon>Mycobacteriaceae</taxon>
        <taxon>Mycobacterium</taxon>
    </lineage>
</organism>
<protein>
    <submittedName>
        <fullName evidence="2">Uncharacterized protein</fullName>
    </submittedName>
</protein>
<sequence length="70" mass="7155">MGPGPSDTNGTVATASNTPNATIGTSATIKVKIRLFTPHTLVGAWRATFTASETVECAFCSGGGYGWVYG</sequence>
<dbReference type="AlphaFoldDB" id="A0A7I9YK76"/>
<feature type="region of interest" description="Disordered" evidence="1">
    <location>
        <begin position="1"/>
        <end position="20"/>
    </location>
</feature>
<accession>A0A7I9YK76</accession>
<proteinExistence type="predicted"/>
<reference evidence="2 3" key="1">
    <citation type="journal article" date="2019" name="Emerg. Microbes Infect.">
        <title>Comprehensive subspecies identification of 175 nontuberculous mycobacteria species based on 7547 genomic profiles.</title>
        <authorList>
            <person name="Matsumoto Y."/>
            <person name="Kinjo T."/>
            <person name="Motooka D."/>
            <person name="Nabeya D."/>
            <person name="Jung N."/>
            <person name="Uechi K."/>
            <person name="Horii T."/>
            <person name="Iida T."/>
            <person name="Fujita J."/>
            <person name="Nakamura S."/>
        </authorList>
    </citation>
    <scope>NUCLEOTIDE SEQUENCE [LARGE SCALE GENOMIC DNA]</scope>
    <source>
        <strain evidence="2 3">JCM 30725</strain>
    </source>
</reference>
<name>A0A7I9YK76_MYCBU</name>
<gene>
    <name evidence="2" type="ORF">MBOU_10710</name>
</gene>
<comment type="caution">
    <text evidence="2">The sequence shown here is derived from an EMBL/GenBank/DDBJ whole genome shotgun (WGS) entry which is preliminary data.</text>
</comment>
<evidence type="ECO:0000256" key="1">
    <source>
        <dbReference type="SAM" id="MobiDB-lite"/>
    </source>
</evidence>
<evidence type="ECO:0000313" key="2">
    <source>
        <dbReference type="EMBL" id="GFG89029.1"/>
    </source>
</evidence>
<dbReference type="Proteomes" id="UP000465360">
    <property type="component" value="Unassembled WGS sequence"/>
</dbReference>